<comment type="catalytic activity">
    <reaction evidence="8">
        <text>N-terminal S-1,2-diacyl-sn-glyceryl-L-cysteinyl-[lipoprotein] + a glycerophospholipid = N-acyl-S-1,2-diacyl-sn-glyceryl-L-cysteinyl-[lipoprotein] + a 2-acyl-sn-glycero-3-phospholipid + H(+)</text>
        <dbReference type="Rhea" id="RHEA:48228"/>
        <dbReference type="Rhea" id="RHEA-COMP:14681"/>
        <dbReference type="Rhea" id="RHEA-COMP:14684"/>
        <dbReference type="ChEBI" id="CHEBI:15378"/>
        <dbReference type="ChEBI" id="CHEBI:136912"/>
        <dbReference type="ChEBI" id="CHEBI:140656"/>
        <dbReference type="ChEBI" id="CHEBI:140657"/>
        <dbReference type="ChEBI" id="CHEBI:140660"/>
        <dbReference type="EC" id="2.3.1.269"/>
    </reaction>
</comment>
<dbReference type="PANTHER" id="PTHR38686:SF1">
    <property type="entry name" value="APOLIPOPROTEIN N-ACYLTRANSFERASE"/>
    <property type="match status" value="1"/>
</dbReference>
<dbReference type="EC" id="2.3.1.269" evidence="8"/>
<gene>
    <name evidence="11" type="primary">lnt_1</name>
    <name evidence="8" type="synonym">lnt</name>
    <name evidence="11" type="ORF">GCM10019016_079580</name>
</gene>
<protein>
    <recommendedName>
        <fullName evidence="8">Apolipoprotein N-acyltransferase</fullName>
        <shortName evidence="8">ALP N-acyltransferase</shortName>
        <ecNumber evidence="8">2.3.1.269</ecNumber>
    </recommendedName>
</protein>
<dbReference type="PROSITE" id="PS50263">
    <property type="entry name" value="CN_HYDROLASE"/>
    <property type="match status" value="1"/>
</dbReference>
<comment type="subcellular location">
    <subcellularLocation>
        <location evidence="1 8">Cell membrane</location>
        <topology evidence="1 8">Multi-pass membrane protein</topology>
    </subcellularLocation>
</comment>
<feature type="transmembrane region" description="Helical" evidence="8">
    <location>
        <begin position="78"/>
        <end position="96"/>
    </location>
</feature>
<keyword evidence="7 8" id="KW-0012">Acyltransferase</keyword>
<reference evidence="12" key="1">
    <citation type="journal article" date="2019" name="Int. J. Syst. Evol. Microbiol.">
        <title>The Global Catalogue of Microorganisms (GCM) 10K type strain sequencing project: providing services to taxonomists for standard genome sequencing and annotation.</title>
        <authorList>
            <consortium name="The Broad Institute Genomics Platform"/>
            <consortium name="The Broad Institute Genome Sequencing Center for Infectious Disease"/>
            <person name="Wu L."/>
            <person name="Ma J."/>
        </authorList>
    </citation>
    <scope>NUCLEOTIDE SEQUENCE [LARGE SCALE GENOMIC DNA]</scope>
    <source>
        <strain evidence="12">JCM 4816</strain>
    </source>
</reference>
<dbReference type="InterPro" id="IPR004563">
    <property type="entry name" value="Apolipo_AcylTrfase"/>
</dbReference>
<dbReference type="InterPro" id="IPR003010">
    <property type="entry name" value="C-N_Hydrolase"/>
</dbReference>
<accession>A0ABP6U2T2</accession>
<evidence type="ECO:0000256" key="4">
    <source>
        <dbReference type="ARBA" id="ARBA00022692"/>
    </source>
</evidence>
<organism evidence="11 12">
    <name type="scientific">Streptomyces prasinosporus</name>
    <dbReference type="NCBI Taxonomy" id="68256"/>
    <lineage>
        <taxon>Bacteria</taxon>
        <taxon>Bacillati</taxon>
        <taxon>Actinomycetota</taxon>
        <taxon>Actinomycetes</taxon>
        <taxon>Kitasatosporales</taxon>
        <taxon>Streptomycetaceae</taxon>
        <taxon>Streptomyces</taxon>
        <taxon>Streptomyces albogriseolus group</taxon>
    </lineage>
</organism>
<feature type="region of interest" description="Disordered" evidence="9">
    <location>
        <begin position="505"/>
        <end position="524"/>
    </location>
</feature>
<keyword evidence="2 8" id="KW-1003">Cell membrane</keyword>
<dbReference type="PANTHER" id="PTHR38686">
    <property type="entry name" value="APOLIPOPROTEIN N-ACYLTRANSFERASE"/>
    <property type="match status" value="1"/>
</dbReference>
<evidence type="ECO:0000313" key="11">
    <source>
        <dbReference type="EMBL" id="GAA3500851.1"/>
    </source>
</evidence>
<keyword evidence="5 8" id="KW-1133">Transmembrane helix</keyword>
<dbReference type="RefSeq" id="WP_051814995.1">
    <property type="nucleotide sequence ID" value="NZ_BAAAXF010000057.1"/>
</dbReference>
<comment type="caution">
    <text evidence="11">The sequence shown here is derived from an EMBL/GenBank/DDBJ whole genome shotgun (WGS) entry which is preliminary data.</text>
</comment>
<comment type="function">
    <text evidence="8">Catalyzes the phospholipid dependent N-acylation of the N-terminal cysteine of apolipoprotein, the last step in lipoprotein maturation.</text>
</comment>
<evidence type="ECO:0000256" key="2">
    <source>
        <dbReference type="ARBA" id="ARBA00022475"/>
    </source>
</evidence>
<feature type="transmembrane region" description="Helical" evidence="8">
    <location>
        <begin position="20"/>
        <end position="42"/>
    </location>
</feature>
<evidence type="ECO:0000256" key="3">
    <source>
        <dbReference type="ARBA" id="ARBA00022679"/>
    </source>
</evidence>
<feature type="transmembrane region" description="Helical" evidence="8">
    <location>
        <begin position="182"/>
        <end position="200"/>
    </location>
</feature>
<evidence type="ECO:0000256" key="9">
    <source>
        <dbReference type="SAM" id="MobiDB-lite"/>
    </source>
</evidence>
<dbReference type="Pfam" id="PF20154">
    <property type="entry name" value="LNT_N"/>
    <property type="match status" value="1"/>
</dbReference>
<dbReference type="Pfam" id="PF00795">
    <property type="entry name" value="CN_hydrolase"/>
    <property type="match status" value="1"/>
</dbReference>
<dbReference type="CDD" id="cd07571">
    <property type="entry name" value="ALP_N-acyl_transferase"/>
    <property type="match status" value="1"/>
</dbReference>
<dbReference type="GeneID" id="96647880"/>
<proteinExistence type="inferred from homology"/>
<dbReference type="InterPro" id="IPR045378">
    <property type="entry name" value="LNT_N"/>
</dbReference>
<keyword evidence="4 8" id="KW-0812">Transmembrane</keyword>
<evidence type="ECO:0000256" key="6">
    <source>
        <dbReference type="ARBA" id="ARBA00023136"/>
    </source>
</evidence>
<dbReference type="Gene3D" id="3.60.110.10">
    <property type="entry name" value="Carbon-nitrogen hydrolase"/>
    <property type="match status" value="1"/>
</dbReference>
<dbReference type="HAMAP" id="MF_01148">
    <property type="entry name" value="Lnt"/>
    <property type="match status" value="1"/>
</dbReference>
<feature type="transmembrane region" description="Helical" evidence="8">
    <location>
        <begin position="54"/>
        <end position="72"/>
    </location>
</feature>
<name>A0ABP6U2T2_9ACTN</name>
<keyword evidence="3 8" id="KW-0808">Transferase</keyword>
<comment type="pathway">
    <text evidence="8">Protein modification; lipoprotein biosynthesis (N-acyl transfer).</text>
</comment>
<feature type="transmembrane region" description="Helical" evidence="8">
    <location>
        <begin position="475"/>
        <end position="496"/>
    </location>
</feature>
<keyword evidence="12" id="KW-1185">Reference proteome</keyword>
<dbReference type="InterPro" id="IPR036526">
    <property type="entry name" value="C-N_Hydrolase_sf"/>
</dbReference>
<dbReference type="SUPFAM" id="SSF56317">
    <property type="entry name" value="Carbon-nitrogen hydrolase"/>
    <property type="match status" value="1"/>
</dbReference>
<evidence type="ECO:0000256" key="8">
    <source>
        <dbReference type="HAMAP-Rule" id="MF_01148"/>
    </source>
</evidence>
<dbReference type="NCBIfam" id="TIGR00546">
    <property type="entry name" value="lnt"/>
    <property type="match status" value="1"/>
</dbReference>
<comment type="similarity">
    <text evidence="8">Belongs to the CN hydrolase family. Apolipoprotein N-acyltransferase subfamily.</text>
</comment>
<sequence length="524" mass="55539">MPRPSAATLRSWAAASTGGLLLYASFPPVGWWFLAPLGPALLIMAVHGRRARSAFAAGGIFGLAFLAPLIIWLANLGLVPWLALTAVQALFFALAAMPLPRLLALPAWPLYTAAWWVALEAVRGRAPLGGFPWGRLAFAQADAPYAGWAAVGGGPALSFVVALLGSLLVYGVTEWRGGRRHISAAVGLGSVALITTPVVLPTPGPSGPSAVVAVVQGNVERERTLEEQARVRGVAQNHARETKALADAVRRGEVPRPDVVLWPENSLDGDPGRNPELGSLVADSVRELDSPLLIGAMLEAPGDRAYNAGQLWLPGQGPASWYAKRQLVPFGEYIPARSLLGGLGALQLIPRDLLPGTSTAPLEAGRARLGDVICYEIAYDDRVRDTVRAGANLLVVQTNNATYERGIQAGQSEQQLAMARIRAIEYGRAVALASTSGVSAIVGPDGQVMDRLGTWRGGHLVERVPLASQLTLSEWLGVWPEVLLGAPVLVGLLLFVRRARRVAVPPTTTDGGSEHDRQFTNLLS</sequence>
<dbReference type="Proteomes" id="UP001501455">
    <property type="component" value="Unassembled WGS sequence"/>
</dbReference>
<evidence type="ECO:0000256" key="5">
    <source>
        <dbReference type="ARBA" id="ARBA00022989"/>
    </source>
</evidence>
<evidence type="ECO:0000313" key="12">
    <source>
        <dbReference type="Proteomes" id="UP001501455"/>
    </source>
</evidence>
<evidence type="ECO:0000256" key="1">
    <source>
        <dbReference type="ARBA" id="ARBA00004651"/>
    </source>
</evidence>
<feature type="transmembrane region" description="Helical" evidence="8">
    <location>
        <begin position="146"/>
        <end position="170"/>
    </location>
</feature>
<keyword evidence="6 8" id="KW-0472">Membrane</keyword>
<dbReference type="EMBL" id="BAAAXF010000057">
    <property type="protein sequence ID" value="GAA3500851.1"/>
    <property type="molecule type" value="Genomic_DNA"/>
</dbReference>
<feature type="domain" description="CN hydrolase" evidence="10">
    <location>
        <begin position="215"/>
        <end position="466"/>
    </location>
</feature>
<evidence type="ECO:0000259" key="10">
    <source>
        <dbReference type="PROSITE" id="PS50263"/>
    </source>
</evidence>
<evidence type="ECO:0000256" key="7">
    <source>
        <dbReference type="ARBA" id="ARBA00023315"/>
    </source>
</evidence>